<accession>A0A0S4KL07</accession>
<sequence>MTVESKVSIVNRHMITTPHGRRIVLIGFLGSQPKAGADPAGDASIAGDSLPGMGPVAILPDDRTGLKLL</sequence>
<name>A0A0S4KL07_9BACT</name>
<dbReference type="KEGG" id="nio:NITINOP_0145"/>
<proteinExistence type="predicted"/>
<dbReference type="STRING" id="1715989.NITINOP_0145"/>
<keyword evidence="2" id="KW-1185">Reference proteome</keyword>
<evidence type="ECO:0000313" key="2">
    <source>
        <dbReference type="Proteomes" id="UP000066284"/>
    </source>
</evidence>
<gene>
    <name evidence="1" type="ORF">NITINOP_0145</name>
</gene>
<organism evidence="1 2">
    <name type="scientific">Candidatus Nitrospira inopinata</name>
    <dbReference type="NCBI Taxonomy" id="1715989"/>
    <lineage>
        <taxon>Bacteria</taxon>
        <taxon>Pseudomonadati</taxon>
        <taxon>Nitrospirota</taxon>
        <taxon>Nitrospiria</taxon>
        <taxon>Nitrospirales</taxon>
        <taxon>Nitrospiraceae</taxon>
        <taxon>Nitrospira</taxon>
    </lineage>
</organism>
<dbReference type="Proteomes" id="UP000066284">
    <property type="component" value="Chromosome 1"/>
</dbReference>
<dbReference type="EMBL" id="LN885086">
    <property type="protein sequence ID" value="CUQ65121.1"/>
    <property type="molecule type" value="Genomic_DNA"/>
</dbReference>
<evidence type="ECO:0000313" key="1">
    <source>
        <dbReference type="EMBL" id="CUQ65121.1"/>
    </source>
</evidence>
<protein>
    <submittedName>
        <fullName evidence="1">Uncharacterized protein</fullName>
    </submittedName>
</protein>
<dbReference type="AlphaFoldDB" id="A0A0S4KL07"/>
<reference evidence="2" key="1">
    <citation type="submission" date="2015-09" db="EMBL/GenBank/DDBJ databases">
        <authorList>
            <person name="Daims H."/>
        </authorList>
    </citation>
    <scope>NUCLEOTIDE SEQUENCE [LARGE SCALE GENOMIC DNA]</scope>
</reference>